<dbReference type="RefSeq" id="XP_008322607.1">
    <property type="nucleotide sequence ID" value="XM_008324385.3"/>
</dbReference>
<feature type="region of interest" description="Disordered" evidence="2">
    <location>
        <begin position="14"/>
        <end position="455"/>
    </location>
</feature>
<dbReference type="OrthoDB" id="9396701at2759"/>
<reference evidence="4" key="2">
    <citation type="submission" date="2025-08" db="UniProtKB">
        <authorList>
            <consortium name="Ensembl"/>
        </authorList>
    </citation>
    <scope>IDENTIFICATION</scope>
</reference>
<proteinExistence type="predicted"/>
<feature type="compositionally biased region" description="Basic and acidic residues" evidence="2">
    <location>
        <begin position="418"/>
        <end position="455"/>
    </location>
</feature>
<dbReference type="GO" id="GO:0072659">
    <property type="term" value="P:protein localization to plasma membrane"/>
    <property type="evidence" value="ECO:0007669"/>
    <property type="project" value="TreeGrafter"/>
</dbReference>
<sequence length="758" mass="83389">MENKMDVKAMKARFQGNGPSVDAPSPPAAHIKPPLKPTHSTGLKTPPQKPLLENRPPKPAFLQNAVPTKSDTAVPELNKTKMLASKFTNIQDDTNTKGSADNKQPIHFKLPPTQPPEPKVSPKPPLNKPPVSTTLLDSKPTFPKPSLAVASKPSWIKEDNGGGAPSSTTTLPKPPPLQQKPASGFVKLWQQNQELSSPEVAAAHKPSPAPNTTKPTSNFRAAQNLFNKDNNMEQPDNNGVKKTPLSNTKSIPPEKPPASKKPSLKKRLADPHHSCINGDDTSGPKRNPLPNILALGAAPAKPNRPPNVNLQNFKIGAEAQNDGSGIIKKSTTLTLNSNPSNHGSQVTPPPPVPQAPLPSLPPGHPGAIIQQEEFYDDVEELNRCRPPLPPTSGHPSQRAKEDTDDEDDGEMYEDLEERWDAAEQKQEKKKEKDMKDEKKRLEKDQKEREKKEQDAKKRFKLVCPIEVIQQGKVCVDAKGCKTDLSLKLGDSLDIIRVQGNPEGKWLARAKDGSIGYVKITSVQIDFDSLKHRQAQQKYEPEVYDDIDLPSFDNSGPKGGGGENDGEIYDDVADLSLEVNRSPSVKPHSFLRIFDRNARPFSVKVMPPPARFSSKGNTDRAEDDEIYDDVDSQSAPPLPPISSLSGLKAKSKTESLDPKKQKKLEKEEKDFRKKFKYDGEIKVLYQVTIISTLTNKKWSGNELSVKAGEKLDVIVGAVDNKLICRNEEGKFGYVSTSHIVHEDGEIYDDIGDDCIYDND</sequence>
<dbReference type="SUPFAM" id="SSF50044">
    <property type="entry name" value="SH3-domain"/>
    <property type="match status" value="2"/>
</dbReference>
<dbReference type="PANTHER" id="PTHR16830">
    <property type="entry name" value="SH2 CONTAINING ADAPTOR PRAM-1 RELATED"/>
    <property type="match status" value="1"/>
</dbReference>
<dbReference type="InterPro" id="IPR029294">
    <property type="entry name" value="hSH3"/>
</dbReference>
<feature type="compositionally biased region" description="Basic and acidic residues" evidence="2">
    <location>
        <begin position="650"/>
        <end position="664"/>
    </location>
</feature>
<feature type="compositionally biased region" description="Polar residues" evidence="2">
    <location>
        <begin position="86"/>
        <end position="102"/>
    </location>
</feature>
<feature type="compositionally biased region" description="Pro residues" evidence="2">
    <location>
        <begin position="112"/>
        <end position="128"/>
    </location>
</feature>
<evidence type="ECO:0000313" key="5">
    <source>
        <dbReference type="Proteomes" id="UP000265120"/>
    </source>
</evidence>
<evidence type="ECO:0000259" key="3">
    <source>
        <dbReference type="Pfam" id="PF14603"/>
    </source>
</evidence>
<dbReference type="InterPro" id="IPR043443">
    <property type="entry name" value="FYB1/2-like"/>
</dbReference>
<dbReference type="FunFam" id="2.30.30.40:FF:000307">
    <property type="entry name" value="Predicted protein"/>
    <property type="match status" value="1"/>
</dbReference>
<dbReference type="Ensembl" id="ENSCSET00000028030.1">
    <property type="protein sequence ID" value="ENSCSEP00000027661.1"/>
    <property type="gene ID" value="ENSCSEG00000017672.1"/>
</dbReference>
<feature type="compositionally biased region" description="Polar residues" evidence="2">
    <location>
        <begin position="210"/>
        <end position="237"/>
    </location>
</feature>
<dbReference type="GO" id="GO:0050852">
    <property type="term" value="P:T cell receptor signaling pathway"/>
    <property type="evidence" value="ECO:0007669"/>
    <property type="project" value="TreeGrafter"/>
</dbReference>
<dbReference type="STRING" id="244447.ENSCSEP00000027661"/>
<evidence type="ECO:0000256" key="2">
    <source>
        <dbReference type="SAM" id="MobiDB-lite"/>
    </source>
</evidence>
<dbReference type="CTD" id="796938"/>
<dbReference type="PANTHER" id="PTHR16830:SF19">
    <property type="entry name" value="FYN-BINDING PROTEIN-LIKE-RELATED"/>
    <property type="match status" value="1"/>
</dbReference>
<keyword evidence="1" id="KW-0597">Phosphoprotein</keyword>
<reference evidence="4 5" key="1">
    <citation type="journal article" date="2014" name="Nat. Genet.">
        <title>Whole-genome sequence of a flatfish provides insights into ZW sex chromosome evolution and adaptation to a benthic lifestyle.</title>
        <authorList>
            <person name="Chen S."/>
            <person name="Zhang G."/>
            <person name="Shao C."/>
            <person name="Huang Q."/>
            <person name="Liu G."/>
            <person name="Zhang P."/>
            <person name="Song W."/>
            <person name="An N."/>
            <person name="Chalopin D."/>
            <person name="Volff J.N."/>
            <person name="Hong Y."/>
            <person name="Li Q."/>
            <person name="Sha Z."/>
            <person name="Zhou H."/>
            <person name="Xie M."/>
            <person name="Yu Q."/>
            <person name="Liu Y."/>
            <person name="Xiang H."/>
            <person name="Wang N."/>
            <person name="Wu K."/>
            <person name="Yang C."/>
            <person name="Zhou Q."/>
            <person name="Liao X."/>
            <person name="Yang L."/>
            <person name="Hu Q."/>
            <person name="Zhang J."/>
            <person name="Meng L."/>
            <person name="Jin L."/>
            <person name="Tian Y."/>
            <person name="Lian J."/>
            <person name="Yang J."/>
            <person name="Miao G."/>
            <person name="Liu S."/>
            <person name="Liang Z."/>
            <person name="Yan F."/>
            <person name="Li Y."/>
            <person name="Sun B."/>
            <person name="Zhang H."/>
            <person name="Zhang J."/>
            <person name="Zhu Y."/>
            <person name="Du M."/>
            <person name="Zhao Y."/>
            <person name="Schartl M."/>
            <person name="Tang Q."/>
            <person name="Wang J."/>
        </authorList>
    </citation>
    <scope>NUCLEOTIDE SEQUENCE</scope>
</reference>
<dbReference type="Gene3D" id="2.30.30.40">
    <property type="entry name" value="SH3 Domains"/>
    <property type="match status" value="2"/>
</dbReference>
<feature type="compositionally biased region" description="Acidic residues" evidence="2">
    <location>
        <begin position="402"/>
        <end position="417"/>
    </location>
</feature>
<dbReference type="InterPro" id="IPR036028">
    <property type="entry name" value="SH3-like_dom_sf"/>
</dbReference>
<dbReference type="GO" id="GO:0007229">
    <property type="term" value="P:integrin-mediated signaling pathway"/>
    <property type="evidence" value="ECO:0007669"/>
    <property type="project" value="InterPro"/>
</dbReference>
<dbReference type="FunFam" id="2.30.30.40:FF:000156">
    <property type="entry name" value="FYN-binding protein-like isoform X1"/>
    <property type="match status" value="1"/>
</dbReference>
<dbReference type="GeneID" id="103389113"/>
<dbReference type="GeneTree" id="ENSGT00530000063460"/>
<reference evidence="4" key="3">
    <citation type="submission" date="2025-09" db="UniProtKB">
        <authorList>
            <consortium name="Ensembl"/>
        </authorList>
    </citation>
    <scope>IDENTIFICATION</scope>
</reference>
<feature type="compositionally biased region" description="Pro residues" evidence="2">
    <location>
        <begin position="347"/>
        <end position="364"/>
    </location>
</feature>
<organism evidence="4 5">
    <name type="scientific">Cynoglossus semilaevis</name>
    <name type="common">Tongue sole</name>
    <dbReference type="NCBI Taxonomy" id="244447"/>
    <lineage>
        <taxon>Eukaryota</taxon>
        <taxon>Metazoa</taxon>
        <taxon>Chordata</taxon>
        <taxon>Craniata</taxon>
        <taxon>Vertebrata</taxon>
        <taxon>Euteleostomi</taxon>
        <taxon>Actinopterygii</taxon>
        <taxon>Neopterygii</taxon>
        <taxon>Teleostei</taxon>
        <taxon>Neoteleostei</taxon>
        <taxon>Acanthomorphata</taxon>
        <taxon>Carangaria</taxon>
        <taxon>Pleuronectiformes</taxon>
        <taxon>Pleuronectoidei</taxon>
        <taxon>Cynoglossidae</taxon>
        <taxon>Cynoglossinae</taxon>
        <taxon>Cynoglossus</taxon>
    </lineage>
</organism>
<feature type="region of interest" description="Disordered" evidence="2">
    <location>
        <begin position="626"/>
        <end position="664"/>
    </location>
</feature>
<evidence type="ECO:0000313" key="4">
    <source>
        <dbReference type="Ensembl" id="ENSCSEP00000027661.1"/>
    </source>
</evidence>
<protein>
    <submittedName>
        <fullName evidence="4">FYN-binding protein 1-like</fullName>
    </submittedName>
</protein>
<feature type="region of interest" description="Disordered" evidence="2">
    <location>
        <begin position="545"/>
        <end position="567"/>
    </location>
</feature>
<name>A0A3P8WQ94_CYNSE</name>
<dbReference type="Pfam" id="PF14603">
    <property type="entry name" value="hSH3"/>
    <property type="match status" value="1"/>
</dbReference>
<evidence type="ECO:0000256" key="1">
    <source>
        <dbReference type="ARBA" id="ARBA00022553"/>
    </source>
</evidence>
<dbReference type="InParanoid" id="A0A3P8WQ94"/>
<feature type="compositionally biased region" description="Polar residues" evidence="2">
    <location>
        <begin position="329"/>
        <end position="341"/>
    </location>
</feature>
<accession>A0A3P8WQ94</accession>
<keyword evidence="5" id="KW-1185">Reference proteome</keyword>
<dbReference type="AlphaFoldDB" id="A0A3P8WQ94"/>
<feature type="domain" description="Helically-extended SH3" evidence="3">
    <location>
        <begin position="670"/>
        <end position="758"/>
    </location>
</feature>
<dbReference type="Proteomes" id="UP000265120">
    <property type="component" value="Chromosome 14"/>
</dbReference>
<dbReference type="GO" id="GO:0005886">
    <property type="term" value="C:plasma membrane"/>
    <property type="evidence" value="ECO:0007669"/>
    <property type="project" value="InterPro"/>
</dbReference>